<proteinExistence type="predicted"/>
<dbReference type="SUPFAM" id="SSF53187">
    <property type="entry name" value="Zn-dependent exopeptidases"/>
    <property type="match status" value="1"/>
</dbReference>
<sequence length="361" mass="41405">MENLRRRDFITSLFSLSFPIIFPVSALGKTLGNVRVELPDYLFQEYLLTGKEKGGKILIIGGIHGNEPGAYKASEILKSVKVKKGELIIAPRANVVSILANVRGYNGDMNRKFQYLSNKDPDYERVQKIKELIAETKPDVVLSLHDGFGFHAVNRKAWGQCIVIDEKVYKGFHLGRIAEAVSKSVNRRIEKREWKIPVYNTHTFSPSTKHPEQRKSLTYYCLSKQNVPAFCLETSKQLPSLRLKVLFHLMMLKEFFEIYGVEISPDFDVLEKEIDKFLAPAKFYSVKAEINGRTVEISSGKTFYLHKGSYFKVLSCHGTEGTNVICKDVNLNWRSFHIKRRVALTLKDDFRKIFDFRVVVV</sequence>
<feature type="domain" description="D,L-carboxypeptidase peptidase" evidence="1">
    <location>
        <begin position="51"/>
        <end position="273"/>
    </location>
</feature>
<gene>
    <name evidence="2" type="ORF">SAMN06265339_0932</name>
</gene>
<evidence type="ECO:0000313" key="2">
    <source>
        <dbReference type="EMBL" id="SMP11514.1"/>
    </source>
</evidence>
<evidence type="ECO:0000313" key="3">
    <source>
        <dbReference type="Proteomes" id="UP001157911"/>
    </source>
</evidence>
<keyword evidence="3" id="KW-1185">Reference proteome</keyword>
<evidence type="ECO:0000259" key="1">
    <source>
        <dbReference type="Pfam" id="PF17033"/>
    </source>
</evidence>
<dbReference type="EMBL" id="FXUB01000002">
    <property type="protein sequence ID" value="SMP11514.1"/>
    <property type="molecule type" value="Genomic_DNA"/>
</dbReference>
<keyword evidence="2" id="KW-0378">Hydrolase</keyword>
<protein>
    <submittedName>
        <fullName evidence="2">Carboxypeptidase controlling helical cell shape</fullName>
    </submittedName>
</protein>
<name>A0ABY1NMJ0_9BACT</name>
<dbReference type="Pfam" id="PF17033">
    <property type="entry name" value="Peptidase_M99"/>
    <property type="match status" value="1"/>
</dbReference>
<dbReference type="RefSeq" id="WP_283400414.1">
    <property type="nucleotide sequence ID" value="NZ_FXUB01000002.1"/>
</dbReference>
<accession>A0ABY1NMJ0</accession>
<dbReference type="InterPro" id="IPR031489">
    <property type="entry name" value="Peptidase_M99"/>
</dbReference>
<keyword evidence="2" id="KW-0121">Carboxypeptidase</keyword>
<dbReference type="Proteomes" id="UP001157911">
    <property type="component" value="Unassembled WGS sequence"/>
</dbReference>
<organism evidence="2 3">
    <name type="scientific">Desulfurobacterium pacificum</name>
    <dbReference type="NCBI Taxonomy" id="240166"/>
    <lineage>
        <taxon>Bacteria</taxon>
        <taxon>Pseudomonadati</taxon>
        <taxon>Aquificota</taxon>
        <taxon>Aquificia</taxon>
        <taxon>Desulfurobacteriales</taxon>
        <taxon>Desulfurobacteriaceae</taxon>
        <taxon>Desulfurobacterium</taxon>
    </lineage>
</organism>
<dbReference type="Gene3D" id="3.40.630.10">
    <property type="entry name" value="Zn peptidases"/>
    <property type="match status" value="1"/>
</dbReference>
<keyword evidence="2" id="KW-0645">Protease</keyword>
<dbReference type="GO" id="GO:0004180">
    <property type="term" value="F:carboxypeptidase activity"/>
    <property type="evidence" value="ECO:0007669"/>
    <property type="project" value="UniProtKB-KW"/>
</dbReference>
<comment type="caution">
    <text evidence="2">The sequence shown here is derived from an EMBL/GenBank/DDBJ whole genome shotgun (WGS) entry which is preliminary data.</text>
</comment>
<reference evidence="2 3" key="1">
    <citation type="submission" date="2017-05" db="EMBL/GenBank/DDBJ databases">
        <authorList>
            <person name="Varghese N."/>
            <person name="Submissions S."/>
        </authorList>
    </citation>
    <scope>NUCLEOTIDE SEQUENCE [LARGE SCALE GENOMIC DNA]</scope>
    <source>
        <strain evidence="2 3">DSM 15522</strain>
    </source>
</reference>